<dbReference type="Proteomes" id="UP000007435">
    <property type="component" value="Chromosome"/>
</dbReference>
<dbReference type="PROSITE" id="PS50109">
    <property type="entry name" value="HIS_KIN"/>
    <property type="match status" value="1"/>
</dbReference>
<dbReference type="InterPro" id="IPR005467">
    <property type="entry name" value="His_kinase_dom"/>
</dbReference>
<evidence type="ECO:0000256" key="5">
    <source>
        <dbReference type="ARBA" id="ARBA00022553"/>
    </source>
</evidence>
<evidence type="ECO:0000256" key="6">
    <source>
        <dbReference type="ARBA" id="ARBA00022679"/>
    </source>
</evidence>
<evidence type="ECO:0000256" key="12">
    <source>
        <dbReference type="SAM" id="Phobius"/>
    </source>
</evidence>
<comment type="catalytic activity">
    <reaction evidence="1">
        <text>ATP + protein L-histidine = ADP + protein N-phospho-L-histidine.</text>
        <dbReference type="EC" id="2.7.13.3"/>
    </reaction>
</comment>
<keyword evidence="12" id="KW-0812">Transmembrane</keyword>
<comment type="subcellular location">
    <subcellularLocation>
        <location evidence="2">Cell membrane</location>
        <topology evidence="2">Multi-pass membrane protein</topology>
    </subcellularLocation>
</comment>
<evidence type="ECO:0000256" key="11">
    <source>
        <dbReference type="ARBA" id="ARBA00023136"/>
    </source>
</evidence>
<keyword evidence="11 12" id="KW-0472">Membrane</keyword>
<evidence type="ECO:0000256" key="10">
    <source>
        <dbReference type="ARBA" id="ARBA00023012"/>
    </source>
</evidence>
<dbReference type="eggNOG" id="COG4191">
    <property type="taxonomic scope" value="Bacteria"/>
</dbReference>
<dbReference type="STRING" id="649349.Lbys_0501"/>
<proteinExistence type="predicted"/>
<dbReference type="InterPro" id="IPR004358">
    <property type="entry name" value="Sig_transdc_His_kin-like_C"/>
</dbReference>
<name>E4RXD0_LEAB4</name>
<dbReference type="InterPro" id="IPR050398">
    <property type="entry name" value="HssS/ArlS-like"/>
</dbReference>
<keyword evidence="5" id="KW-0597">Phosphoprotein</keyword>
<dbReference type="OrthoDB" id="1931120at2"/>
<keyword evidence="8 14" id="KW-0418">Kinase</keyword>
<dbReference type="Gene3D" id="3.30.565.10">
    <property type="entry name" value="Histidine kinase-like ATPase, C-terminal domain"/>
    <property type="match status" value="1"/>
</dbReference>
<dbReference type="EMBL" id="CP002305">
    <property type="protein sequence ID" value="ADQ16275.1"/>
    <property type="molecule type" value="Genomic_DNA"/>
</dbReference>
<dbReference type="SUPFAM" id="SSF55874">
    <property type="entry name" value="ATPase domain of HSP90 chaperone/DNA topoisomerase II/histidine kinase"/>
    <property type="match status" value="1"/>
</dbReference>
<evidence type="ECO:0000256" key="9">
    <source>
        <dbReference type="ARBA" id="ARBA00022840"/>
    </source>
</evidence>
<accession>E4RXD0</accession>
<evidence type="ECO:0000313" key="14">
    <source>
        <dbReference type="EMBL" id="ADQ16275.1"/>
    </source>
</evidence>
<evidence type="ECO:0000259" key="13">
    <source>
        <dbReference type="PROSITE" id="PS50109"/>
    </source>
</evidence>
<dbReference type="SMART" id="SM00387">
    <property type="entry name" value="HATPase_c"/>
    <property type="match status" value="1"/>
</dbReference>
<reference evidence="14 15" key="2">
    <citation type="journal article" date="2011" name="Stand. Genomic Sci.">
        <title>Complete genome sequence of Leadbetterella byssophila type strain (4M15).</title>
        <authorList>
            <person name="Abt B."/>
            <person name="Teshima H."/>
            <person name="Lucas S."/>
            <person name="Lapidus A."/>
            <person name="Del Rio T.G."/>
            <person name="Nolan M."/>
            <person name="Tice H."/>
            <person name="Cheng J.F."/>
            <person name="Pitluck S."/>
            <person name="Liolios K."/>
            <person name="Pagani I."/>
            <person name="Ivanova N."/>
            <person name="Mavromatis K."/>
            <person name="Pati A."/>
            <person name="Tapia R."/>
            <person name="Han C."/>
            <person name="Goodwin L."/>
            <person name="Chen A."/>
            <person name="Palaniappan K."/>
            <person name="Land M."/>
            <person name="Hauser L."/>
            <person name="Chang Y.J."/>
            <person name="Jeffries C.D."/>
            <person name="Rohde M."/>
            <person name="Goker M."/>
            <person name="Tindall B.J."/>
            <person name="Detter J.C."/>
            <person name="Woyke T."/>
            <person name="Bristow J."/>
            <person name="Eisen J.A."/>
            <person name="Markowitz V."/>
            <person name="Hugenholtz P."/>
            <person name="Klenk H.P."/>
            <person name="Kyrpides N.C."/>
        </authorList>
    </citation>
    <scope>NUCLEOTIDE SEQUENCE [LARGE SCALE GENOMIC DNA]</scope>
    <source>
        <strain evidence="15">DSM 17132 / JCM 16389 / KACC 11308 / NBRC 106382 / 4M15</strain>
    </source>
</reference>
<dbReference type="GO" id="GO:0000160">
    <property type="term" value="P:phosphorelay signal transduction system"/>
    <property type="evidence" value="ECO:0007669"/>
    <property type="project" value="UniProtKB-KW"/>
</dbReference>
<dbReference type="PANTHER" id="PTHR45528">
    <property type="entry name" value="SENSOR HISTIDINE KINASE CPXA"/>
    <property type="match status" value="1"/>
</dbReference>
<evidence type="ECO:0000256" key="4">
    <source>
        <dbReference type="ARBA" id="ARBA00022475"/>
    </source>
</evidence>
<keyword evidence="10" id="KW-0902">Two-component regulatory system</keyword>
<evidence type="ECO:0000256" key="3">
    <source>
        <dbReference type="ARBA" id="ARBA00012438"/>
    </source>
</evidence>
<evidence type="ECO:0000256" key="8">
    <source>
        <dbReference type="ARBA" id="ARBA00022777"/>
    </source>
</evidence>
<gene>
    <name evidence="14" type="ordered locus">Lbys_0501</name>
</gene>
<keyword evidence="12" id="KW-1133">Transmembrane helix</keyword>
<evidence type="ECO:0000313" key="15">
    <source>
        <dbReference type="Proteomes" id="UP000007435"/>
    </source>
</evidence>
<evidence type="ECO:0000256" key="1">
    <source>
        <dbReference type="ARBA" id="ARBA00000085"/>
    </source>
</evidence>
<dbReference type="Pfam" id="PF02518">
    <property type="entry name" value="HATPase_c"/>
    <property type="match status" value="1"/>
</dbReference>
<feature type="transmembrane region" description="Helical" evidence="12">
    <location>
        <begin position="30"/>
        <end position="47"/>
    </location>
</feature>
<reference key="1">
    <citation type="submission" date="2010-11" db="EMBL/GenBank/DDBJ databases">
        <title>The complete genome of Leadbetterella byssophila DSM 17132.</title>
        <authorList>
            <consortium name="US DOE Joint Genome Institute (JGI-PGF)"/>
            <person name="Lucas S."/>
            <person name="Copeland A."/>
            <person name="Lapidus A."/>
            <person name="Glavina del Rio T."/>
            <person name="Dalin E."/>
            <person name="Tice H."/>
            <person name="Bruce D."/>
            <person name="Goodwin L."/>
            <person name="Pitluck S."/>
            <person name="Kyrpides N."/>
            <person name="Mavromatis K."/>
            <person name="Ivanova N."/>
            <person name="Teshima H."/>
            <person name="Brettin T."/>
            <person name="Detter J.C."/>
            <person name="Han C."/>
            <person name="Tapia R."/>
            <person name="Land M."/>
            <person name="Hauser L."/>
            <person name="Markowitz V."/>
            <person name="Cheng J.-F."/>
            <person name="Hugenholtz P."/>
            <person name="Woyke T."/>
            <person name="Wu D."/>
            <person name="Tindall B."/>
            <person name="Pomrenke H.G."/>
            <person name="Brambilla E."/>
            <person name="Klenk H.-P."/>
            <person name="Eisen J.A."/>
        </authorList>
    </citation>
    <scope>NUCLEOTIDE SEQUENCE [LARGE SCALE GENOMIC DNA]</scope>
    <source>
        <strain>DSM 17132</strain>
    </source>
</reference>
<dbReference type="GO" id="GO:0004673">
    <property type="term" value="F:protein histidine kinase activity"/>
    <property type="evidence" value="ECO:0007669"/>
    <property type="project" value="UniProtKB-EC"/>
</dbReference>
<evidence type="ECO:0000256" key="2">
    <source>
        <dbReference type="ARBA" id="ARBA00004651"/>
    </source>
</evidence>
<keyword evidence="4" id="KW-1003">Cell membrane</keyword>
<dbReference type="GO" id="GO:0005886">
    <property type="term" value="C:plasma membrane"/>
    <property type="evidence" value="ECO:0007669"/>
    <property type="project" value="UniProtKB-SubCell"/>
</dbReference>
<keyword evidence="6" id="KW-0808">Transferase</keyword>
<feature type="domain" description="Histidine kinase" evidence="13">
    <location>
        <begin position="220"/>
        <end position="428"/>
    </location>
</feature>
<feature type="transmembrane region" description="Helical" evidence="12">
    <location>
        <begin position="7"/>
        <end position="24"/>
    </location>
</feature>
<dbReference type="GO" id="GO:0005524">
    <property type="term" value="F:ATP binding"/>
    <property type="evidence" value="ECO:0007669"/>
    <property type="project" value="UniProtKB-KW"/>
</dbReference>
<dbReference type="InterPro" id="IPR036890">
    <property type="entry name" value="HATPase_C_sf"/>
</dbReference>
<dbReference type="PRINTS" id="PR00344">
    <property type="entry name" value="BCTRLSENSOR"/>
</dbReference>
<dbReference type="AlphaFoldDB" id="E4RXD0"/>
<evidence type="ECO:0000256" key="7">
    <source>
        <dbReference type="ARBA" id="ARBA00022741"/>
    </source>
</evidence>
<keyword evidence="15" id="KW-1185">Reference proteome</keyword>
<keyword evidence="7" id="KW-0547">Nucleotide-binding</keyword>
<dbReference type="PANTHER" id="PTHR45528:SF1">
    <property type="entry name" value="SENSOR HISTIDINE KINASE CPXA"/>
    <property type="match status" value="1"/>
</dbReference>
<protein>
    <recommendedName>
        <fullName evidence="3">histidine kinase</fullName>
        <ecNumber evidence="3">2.7.13.3</ecNumber>
    </recommendedName>
</protein>
<dbReference type="EC" id="2.7.13.3" evidence="3"/>
<dbReference type="InterPro" id="IPR003594">
    <property type="entry name" value="HATPase_dom"/>
</dbReference>
<dbReference type="RefSeq" id="WP_013407329.1">
    <property type="nucleotide sequence ID" value="NC_014655.1"/>
</dbReference>
<organism evidence="14 15">
    <name type="scientific">Leadbetterella byssophila (strain DSM 17132 / JCM 16389 / KACC 11308 / NBRC 106382 / 4M15)</name>
    <dbReference type="NCBI Taxonomy" id="649349"/>
    <lineage>
        <taxon>Bacteria</taxon>
        <taxon>Pseudomonadati</taxon>
        <taxon>Bacteroidota</taxon>
        <taxon>Cytophagia</taxon>
        <taxon>Cytophagales</taxon>
        <taxon>Leadbetterellaceae</taxon>
        <taxon>Leadbetterella</taxon>
    </lineage>
</organism>
<dbReference type="KEGG" id="lby:Lbys_0501"/>
<sequence>MTSIKWLLRLLLTSFCLVGLGYALVSGPPWLIIGLACLSLYFLYTLFQIPMQVLYEVKDFALSIKYKDFARHFATKKQREEIKILRSSFNEIHDAIKEITREKEAQYHYLQKMLDWIDTGILLYKPESGEVVWMNEALKKLWGIPYLKTIDFLEKRNPKLFDKLVHLGNHSEIYQEENKMLLTGTSFSTDGIMFKLIAVKNVNEVLAENEVQSWQKLLSVLTHEIMNSVAPISSLADTLKKRLGDSEDDLAQGIDTIKSRSEGLLKFTAIYRNLNKITSLNTESILVRELFENIYRLMDPTLSHKSIELQVLLRQPNMCVIADKALLEQVLINLILNAVEAVKEVPEPKISLSASLTDHLEIMVSDNGTGIEDEVLDKIFVPFFTTKKKGSGIGLSLCKQIVSLHKGSLLVRSKVGQGSVFTIVLPAF</sequence>
<keyword evidence="9" id="KW-0067">ATP-binding</keyword>
<dbReference type="HOGENOM" id="CLU_000445_114_4_10"/>